<sequence>MSAPAFPVPGLTRNLAARGEAPARRPGRVVLETSVPGLPRDPAVKEVHHD</sequence>
<dbReference type="EMBL" id="FNYY01000016">
    <property type="protein sequence ID" value="SEJ98856.1"/>
    <property type="molecule type" value="Genomic_DNA"/>
</dbReference>
<comment type="caution">
    <text evidence="1">The sequence shown here is derived from an EMBL/GenBank/DDBJ whole genome shotgun (WGS) entry which is preliminary data.</text>
</comment>
<proteinExistence type="predicted"/>
<name>A0A975WD76_9RHOB</name>
<accession>A0A975WD76</accession>
<evidence type="ECO:0000313" key="1">
    <source>
        <dbReference type="EMBL" id="SEJ98856.1"/>
    </source>
</evidence>
<dbReference type="AlphaFoldDB" id="A0A975WD76"/>
<protein>
    <submittedName>
        <fullName evidence="1">Uncharacterized protein</fullName>
    </submittedName>
</protein>
<dbReference type="Proteomes" id="UP000182932">
    <property type="component" value="Unassembled WGS sequence"/>
</dbReference>
<gene>
    <name evidence="1" type="ORF">SAMN04487940_11697</name>
</gene>
<organism evidence="1 2">
    <name type="scientific">Marinovum algicola</name>
    <dbReference type="NCBI Taxonomy" id="42444"/>
    <lineage>
        <taxon>Bacteria</taxon>
        <taxon>Pseudomonadati</taxon>
        <taxon>Pseudomonadota</taxon>
        <taxon>Alphaproteobacteria</taxon>
        <taxon>Rhodobacterales</taxon>
        <taxon>Roseobacteraceae</taxon>
        <taxon>Marinovum</taxon>
    </lineage>
</organism>
<evidence type="ECO:0000313" key="2">
    <source>
        <dbReference type="Proteomes" id="UP000182932"/>
    </source>
</evidence>
<reference evidence="1 2" key="1">
    <citation type="submission" date="2016-10" db="EMBL/GenBank/DDBJ databases">
        <authorList>
            <person name="Varghese N."/>
            <person name="Submissions S."/>
        </authorList>
    </citation>
    <scope>NUCLEOTIDE SEQUENCE [LARGE SCALE GENOMIC DNA]</scope>
    <source>
        <strain evidence="1 2">FF3</strain>
    </source>
</reference>
<keyword evidence="2" id="KW-1185">Reference proteome</keyword>